<keyword evidence="1" id="KW-0472">Membrane</keyword>
<feature type="transmembrane region" description="Helical" evidence="1">
    <location>
        <begin position="35"/>
        <end position="53"/>
    </location>
</feature>
<evidence type="ECO:0008006" key="4">
    <source>
        <dbReference type="Google" id="ProtNLM"/>
    </source>
</evidence>
<sequence>MNTRFYQNLTSIALIALIFLCLAWEAWLAPLRPGGSWLTLKAVFLLAPLFGILRGKRYTYKWLSLFIQFYLLEGLTRSTSEQGLTQWLAAGETVLAVIIFVGAVMFIRSTRNPEAKKTAST</sequence>
<organism evidence="2 3">
    <name type="scientific">Azonexus hydrophilus</name>
    <dbReference type="NCBI Taxonomy" id="418702"/>
    <lineage>
        <taxon>Bacteria</taxon>
        <taxon>Pseudomonadati</taxon>
        <taxon>Pseudomonadota</taxon>
        <taxon>Betaproteobacteria</taxon>
        <taxon>Rhodocyclales</taxon>
        <taxon>Azonexaceae</taxon>
        <taxon>Azonexus</taxon>
    </lineage>
</organism>
<feature type="transmembrane region" description="Helical" evidence="1">
    <location>
        <begin position="12"/>
        <end position="29"/>
    </location>
</feature>
<evidence type="ECO:0000313" key="2">
    <source>
        <dbReference type="EMBL" id="OMG54016.1"/>
    </source>
</evidence>
<protein>
    <recommendedName>
        <fullName evidence="4">DUF2069 domain-containing protein</fullName>
    </recommendedName>
</protein>
<feature type="transmembrane region" description="Helical" evidence="1">
    <location>
        <begin position="84"/>
        <end position="107"/>
    </location>
</feature>
<dbReference type="RefSeq" id="WP_076095287.1">
    <property type="nucleotide sequence ID" value="NZ_MTHD01000003.1"/>
</dbReference>
<dbReference type="Pfam" id="PF09842">
    <property type="entry name" value="DUF2069"/>
    <property type="match status" value="1"/>
</dbReference>
<dbReference type="InterPro" id="IPR018643">
    <property type="entry name" value="DUF2069_membrane"/>
</dbReference>
<accession>A0A1R1I5I6</accession>
<dbReference type="Proteomes" id="UP000187526">
    <property type="component" value="Unassembled WGS sequence"/>
</dbReference>
<evidence type="ECO:0000256" key="1">
    <source>
        <dbReference type="SAM" id="Phobius"/>
    </source>
</evidence>
<comment type="caution">
    <text evidence="2">The sequence shown here is derived from an EMBL/GenBank/DDBJ whole genome shotgun (WGS) entry which is preliminary data.</text>
</comment>
<name>A0A1R1I5I6_9RHOO</name>
<keyword evidence="1" id="KW-0812">Transmembrane</keyword>
<evidence type="ECO:0000313" key="3">
    <source>
        <dbReference type="Proteomes" id="UP000187526"/>
    </source>
</evidence>
<reference evidence="2 3" key="1">
    <citation type="submission" date="2016-10" db="EMBL/GenBank/DDBJ databases">
        <title>Alkaliphiles isolated from bioreactors.</title>
        <authorList>
            <person name="Salah Z."/>
            <person name="Rout S.P."/>
            <person name="Humphreys P.N."/>
        </authorList>
    </citation>
    <scope>NUCLEOTIDE SEQUENCE [LARGE SCALE GENOMIC DNA]</scope>
    <source>
        <strain evidence="2 3">ZS02</strain>
    </source>
</reference>
<dbReference type="EMBL" id="MTHD01000003">
    <property type="protein sequence ID" value="OMG54016.1"/>
    <property type="molecule type" value="Genomic_DNA"/>
</dbReference>
<keyword evidence="1" id="KW-1133">Transmembrane helix</keyword>
<proteinExistence type="predicted"/>
<dbReference type="STRING" id="418702.BJN45_10680"/>
<dbReference type="AlphaFoldDB" id="A0A1R1I5I6"/>
<feature type="transmembrane region" description="Helical" evidence="1">
    <location>
        <begin position="60"/>
        <end position="78"/>
    </location>
</feature>
<keyword evidence="3" id="KW-1185">Reference proteome</keyword>
<gene>
    <name evidence="2" type="ORF">BJN45_10680</name>
</gene>